<dbReference type="InterPro" id="IPR036397">
    <property type="entry name" value="RNaseH_sf"/>
</dbReference>
<evidence type="ECO:0000259" key="1">
    <source>
        <dbReference type="Pfam" id="PF10108"/>
    </source>
</evidence>
<dbReference type="Proteomes" id="UP001482231">
    <property type="component" value="Unassembled WGS sequence"/>
</dbReference>
<dbReference type="Pfam" id="PF10108">
    <property type="entry name" value="DNA_pol_B_exo2"/>
    <property type="match status" value="1"/>
</dbReference>
<proteinExistence type="predicted"/>
<protein>
    <recommendedName>
        <fullName evidence="1">Predicted 3'-5' exonuclease PolB-like domain-containing protein</fullName>
    </recommendedName>
</protein>
<gene>
    <name evidence="2" type="ORF">V6E02_11380</name>
</gene>
<dbReference type="InterPro" id="IPR012337">
    <property type="entry name" value="RNaseH-like_sf"/>
</dbReference>
<comment type="caution">
    <text evidence="2">The sequence shown here is derived from an EMBL/GenBank/DDBJ whole genome shotgun (WGS) entry which is preliminary data.</text>
</comment>
<keyword evidence="3" id="KW-1185">Reference proteome</keyword>
<name>A0ABV0EGL8_9BURK</name>
<sequence>MNLLTIDVETIPGQSEAAKAQARAETKAPGTLKKAESIEAWWAEHGEAAIEEQWRKQALDPAIGELCAIGFAIGEDGEADSFVRGLDETESAFLRRALRSIDDAMRDFPHWHESRRPFVVCHNAAFDLPFLRARCWANRIIPPHWLPKPEDRQGKDYGDTMLMFAGYGGRVSLSKLARCLGLADPKETGDGRDVFDLWKAGSYAAIAEYNKGDVETTRRAWLIMRIGADCEVIDA</sequence>
<accession>A0ABV0EGL8</accession>
<feature type="domain" description="Predicted 3'-5' exonuclease PolB-like" evidence="1">
    <location>
        <begin position="108"/>
        <end position="224"/>
    </location>
</feature>
<dbReference type="Gene3D" id="3.30.420.10">
    <property type="entry name" value="Ribonuclease H-like superfamily/Ribonuclease H"/>
    <property type="match status" value="1"/>
</dbReference>
<dbReference type="RefSeq" id="WP_347308925.1">
    <property type="nucleotide sequence ID" value="NZ_JBAJEX010000011.1"/>
</dbReference>
<dbReference type="SUPFAM" id="SSF53098">
    <property type="entry name" value="Ribonuclease H-like"/>
    <property type="match status" value="1"/>
</dbReference>
<dbReference type="EMBL" id="JBAJEX010000011">
    <property type="protein sequence ID" value="MEO1767813.1"/>
    <property type="molecule type" value="Genomic_DNA"/>
</dbReference>
<evidence type="ECO:0000313" key="3">
    <source>
        <dbReference type="Proteomes" id="UP001482231"/>
    </source>
</evidence>
<reference evidence="2 3" key="1">
    <citation type="submission" date="2024-02" db="EMBL/GenBank/DDBJ databases">
        <title>New thermophilic sulfur-oxidizing bacteria from a hot springs of the Uzon caldera (Kamchatka, Russia).</title>
        <authorList>
            <person name="Dukat A.M."/>
            <person name="Elcheninov A.G."/>
            <person name="Frolov E.N."/>
        </authorList>
    </citation>
    <scope>NUCLEOTIDE SEQUENCE [LARGE SCALE GENOMIC DNA]</scope>
    <source>
        <strain evidence="2 3">AK1</strain>
    </source>
</reference>
<organism evidence="2 3">
    <name type="scientific">Thiobacter aerophilum</name>
    <dbReference type="NCBI Taxonomy" id="3121275"/>
    <lineage>
        <taxon>Bacteria</taxon>
        <taxon>Pseudomonadati</taxon>
        <taxon>Pseudomonadota</taxon>
        <taxon>Betaproteobacteria</taxon>
        <taxon>Burkholderiales</taxon>
        <taxon>Thiobacteraceae</taxon>
        <taxon>Thiobacter</taxon>
    </lineage>
</organism>
<evidence type="ECO:0000313" key="2">
    <source>
        <dbReference type="EMBL" id="MEO1767813.1"/>
    </source>
</evidence>
<dbReference type="InterPro" id="IPR019288">
    <property type="entry name" value="3'-5'_exonuclease_PolB-like"/>
</dbReference>